<keyword evidence="1" id="KW-0472">Membrane</keyword>
<keyword evidence="1" id="KW-1133">Transmembrane helix</keyword>
<proteinExistence type="evidence at transcript level"/>
<evidence type="ECO:0000256" key="1">
    <source>
        <dbReference type="SAM" id="Phobius"/>
    </source>
</evidence>
<gene>
    <name evidence="2" type="primary">vof-21</name>
</gene>
<keyword evidence="1" id="KW-0812">Transmembrane</keyword>
<organism evidence="2">
    <name type="scientific">Rattus norvegicus</name>
    <name type="common">Rat</name>
    <dbReference type="NCBI Taxonomy" id="10116"/>
    <lineage>
        <taxon>Eukaryota</taxon>
        <taxon>Metazoa</taxon>
        <taxon>Chordata</taxon>
        <taxon>Craniata</taxon>
        <taxon>Vertebrata</taxon>
        <taxon>Euteleostomi</taxon>
        <taxon>Mammalia</taxon>
        <taxon>Eutheria</taxon>
        <taxon>Euarchontoglires</taxon>
        <taxon>Glires</taxon>
        <taxon>Rodentia</taxon>
        <taxon>Myomorpha</taxon>
        <taxon>Muroidea</taxon>
        <taxon>Muridae</taxon>
        <taxon>Murinae</taxon>
        <taxon>Rattus</taxon>
    </lineage>
</organism>
<accession>Q8K4N1</accession>
<dbReference type="EMBL" id="AB089205">
    <property type="protein sequence ID" value="BAC06857.1"/>
    <property type="molecule type" value="mRNA"/>
</dbReference>
<sequence length="265" mass="30041">MRYALLSMTPLCLRNQYHLGPPSTLPSLTASTMCNFGCLCRIAFCVLTPRKHFQIYDPQSYWSLLNHSYFLNSSRPASIVLAKQNFSLVVPNLKHHINVSERVLSSPRNSKQGRHHLPCYHLPCFLALSSTVQTGSLSSEHTMAFLPQSPNDTRSFPKHIIKSVTAIIYSLLIISVLIRVLIAVINTMANPNLYRKALFQLRALSSYPIMKANLAKNLESGTEAEDMEECWFLVYSSWLAQPGSLYQKRTISPEVALPMENWMHQ</sequence>
<name>Q8K4N1_RAT</name>
<reference evidence="2" key="1">
    <citation type="submission" date="2002-07" db="EMBL/GenBank/DDBJ databases">
        <title>Molecular cloning and characterization of a novel sequence, vof-21, with enhanced expression in permanent ischemic rat brain.</title>
        <authorList>
            <person name="Tohda M."/>
            <person name="Nakashima R."/>
            <person name="Watanabe H."/>
        </authorList>
    </citation>
    <scope>NUCLEOTIDE SEQUENCE</scope>
</reference>
<protein>
    <submittedName>
        <fullName evidence="2">Ischemia related factor vof-21</fullName>
    </submittedName>
</protein>
<feature type="transmembrane region" description="Helical" evidence="1">
    <location>
        <begin position="164"/>
        <end position="185"/>
    </location>
</feature>
<evidence type="ECO:0000313" key="2">
    <source>
        <dbReference type="EMBL" id="BAC06857.1"/>
    </source>
</evidence>
<dbReference type="AlphaFoldDB" id="Q8K4N1"/>